<evidence type="ECO:0000313" key="3">
    <source>
        <dbReference type="Proteomes" id="UP000253094"/>
    </source>
</evidence>
<dbReference type="PANTHER" id="PTHR42731">
    <property type="entry name" value="SLL1084 PROTEIN"/>
    <property type="match status" value="1"/>
</dbReference>
<dbReference type="OrthoDB" id="5298546at2"/>
<dbReference type="GO" id="GO:0003824">
    <property type="term" value="F:catalytic activity"/>
    <property type="evidence" value="ECO:0007669"/>
    <property type="project" value="InterPro"/>
</dbReference>
<dbReference type="InterPro" id="IPR023404">
    <property type="entry name" value="rSAM_horseshoe"/>
</dbReference>
<dbReference type="SFLD" id="SFLDS00029">
    <property type="entry name" value="Radical_SAM"/>
    <property type="match status" value="1"/>
</dbReference>
<name>A0A367EIJ7_9ACTN</name>
<dbReference type="GO" id="GO:0051536">
    <property type="term" value="F:iron-sulfur cluster binding"/>
    <property type="evidence" value="ECO:0007669"/>
    <property type="project" value="InterPro"/>
</dbReference>
<accession>A0A367EIJ7</accession>
<dbReference type="CDD" id="cd01335">
    <property type="entry name" value="Radical_SAM"/>
    <property type="match status" value="1"/>
</dbReference>
<dbReference type="Pfam" id="PF19864">
    <property type="entry name" value="Radical_SAM_N2"/>
    <property type="match status" value="1"/>
</dbReference>
<dbReference type="PROSITE" id="PS51918">
    <property type="entry name" value="RADICAL_SAM"/>
    <property type="match status" value="1"/>
</dbReference>
<dbReference type="InterPro" id="IPR045784">
    <property type="entry name" value="Radical_SAM_N2"/>
</dbReference>
<dbReference type="Proteomes" id="UP000253094">
    <property type="component" value="Unassembled WGS sequence"/>
</dbReference>
<dbReference type="PANTHER" id="PTHR42731:SF1">
    <property type="entry name" value="RADICAL SAM DOMAIN PROTEIN"/>
    <property type="match status" value="1"/>
</dbReference>
<gene>
    <name evidence="2" type="ORF">DQ384_39455</name>
</gene>
<dbReference type="AlphaFoldDB" id="A0A367EIJ7"/>
<dbReference type="SMART" id="SM00729">
    <property type="entry name" value="Elp3"/>
    <property type="match status" value="1"/>
</dbReference>
<dbReference type="EMBL" id="QOIL01000039">
    <property type="protein sequence ID" value="RCG17928.1"/>
    <property type="molecule type" value="Genomic_DNA"/>
</dbReference>
<dbReference type="InterPro" id="IPR007197">
    <property type="entry name" value="rSAM"/>
</dbReference>
<sequence length="606" mass="66971">MRLLHSEINAIQAREIVLGPPYDLSAKTMADPLRLVFLLPYGHEFSLLCMGPLALYDLINRSPDVPAAAERAIVYDCLHREGNRLLTPDGQPYRSIESAVPVGDADILGVSITHAGDLVSLIKLLDLAGVPRRSAERRHGIHPLVVGGNGGFANPEVMADYLDVVALGEGERSVIELTRILHANRGADRHSVLEQLAQVPGLYVPGLYDCDFAPGGGVKAIRPRTPAAPEHVTPQYLKVTDLHPAHFVAPISDGQRGMMIPTLGCRHTCNFCTLGVPDFRQAPLQILQEYLELLERHHITQVVVSSPTFTQYKHHCELLELLGQFAQRTGGQVSTIIGSVRADELTPRYLDAVAKVGDYGHLFTELQLSGTPRGIVTIAPEFARDDLVKTFGKTMTRQRVNKALDLLAAHPHVGHIMLYFIVGAPGEHEDDRLSIADYAVEVFERLGRSDGTVIVKLQQFMPKPGTPSQRLSMADPGLIDGYVEQIRRRLRALVGQQAYQKHYRVLWGESSRLYLESVCLRGDRRIGPVLEELHDSGADLSQLSGDQLREALSAHGLQHERFLRAFSMEETLPWAVVDTVDFGKQARLLAELERRANRSPLPESCA</sequence>
<keyword evidence="3" id="KW-1185">Reference proteome</keyword>
<evidence type="ECO:0000259" key="1">
    <source>
        <dbReference type="PROSITE" id="PS51918"/>
    </source>
</evidence>
<feature type="domain" description="Radical SAM core" evidence="1">
    <location>
        <begin position="251"/>
        <end position="509"/>
    </location>
</feature>
<protein>
    <submittedName>
        <fullName evidence="2">Radical SAM protein</fullName>
    </submittedName>
</protein>
<evidence type="ECO:0000313" key="2">
    <source>
        <dbReference type="EMBL" id="RCG17928.1"/>
    </source>
</evidence>
<dbReference type="SUPFAM" id="SSF102114">
    <property type="entry name" value="Radical SAM enzymes"/>
    <property type="match status" value="1"/>
</dbReference>
<dbReference type="InterPro" id="IPR006638">
    <property type="entry name" value="Elp3/MiaA/NifB-like_rSAM"/>
</dbReference>
<dbReference type="InterPro" id="IPR058240">
    <property type="entry name" value="rSAM_sf"/>
</dbReference>
<organism evidence="2 3">
    <name type="scientific">Sphaerisporangium album</name>
    <dbReference type="NCBI Taxonomy" id="509200"/>
    <lineage>
        <taxon>Bacteria</taxon>
        <taxon>Bacillati</taxon>
        <taxon>Actinomycetota</taxon>
        <taxon>Actinomycetes</taxon>
        <taxon>Streptosporangiales</taxon>
        <taxon>Streptosporangiaceae</taxon>
        <taxon>Sphaerisporangium</taxon>
    </lineage>
</organism>
<dbReference type="Pfam" id="PF04055">
    <property type="entry name" value="Radical_SAM"/>
    <property type="match status" value="1"/>
</dbReference>
<dbReference type="SFLD" id="SFLDG01082">
    <property type="entry name" value="B12-binding_domain_containing"/>
    <property type="match status" value="1"/>
</dbReference>
<reference evidence="2 3" key="1">
    <citation type="submission" date="2018-06" db="EMBL/GenBank/DDBJ databases">
        <title>Sphaerisporangium craniellae sp. nov., isolated from a marine sponge in the South China Sea.</title>
        <authorList>
            <person name="Li L."/>
        </authorList>
    </citation>
    <scope>NUCLEOTIDE SEQUENCE [LARGE SCALE GENOMIC DNA]</scope>
    <source>
        <strain evidence="2 3">CCTCC AA 208026</strain>
    </source>
</reference>
<proteinExistence type="predicted"/>
<dbReference type="Gene3D" id="3.80.30.20">
    <property type="entry name" value="tm_1862 like domain"/>
    <property type="match status" value="1"/>
</dbReference>
<comment type="caution">
    <text evidence="2">The sequence shown here is derived from an EMBL/GenBank/DDBJ whole genome shotgun (WGS) entry which is preliminary data.</text>
</comment>